<evidence type="ECO:0000313" key="2">
    <source>
        <dbReference type="Proteomes" id="UP000322234"/>
    </source>
</evidence>
<name>A0A6B0R5G7_9CETA</name>
<accession>A0A6B0R5G7</accession>
<dbReference type="Proteomes" id="UP000322234">
    <property type="component" value="Unassembled WGS sequence"/>
</dbReference>
<organism evidence="1 2">
    <name type="scientific">Bos mutus</name>
    <name type="common">wild yak</name>
    <dbReference type="NCBI Taxonomy" id="72004"/>
    <lineage>
        <taxon>Eukaryota</taxon>
        <taxon>Metazoa</taxon>
        <taxon>Chordata</taxon>
        <taxon>Craniata</taxon>
        <taxon>Vertebrata</taxon>
        <taxon>Euteleostomi</taxon>
        <taxon>Mammalia</taxon>
        <taxon>Eutheria</taxon>
        <taxon>Laurasiatheria</taxon>
        <taxon>Artiodactyla</taxon>
        <taxon>Ruminantia</taxon>
        <taxon>Pecora</taxon>
        <taxon>Bovidae</taxon>
        <taxon>Bovinae</taxon>
        <taxon>Bos</taxon>
    </lineage>
</organism>
<protein>
    <submittedName>
        <fullName evidence="1">Uncharacterized protein</fullName>
    </submittedName>
</protein>
<dbReference type="AlphaFoldDB" id="A0A6B0R5G7"/>
<gene>
    <name evidence="1" type="ORF">E5288_WYG014170</name>
</gene>
<reference evidence="1" key="1">
    <citation type="submission" date="2019-10" db="EMBL/GenBank/DDBJ databases">
        <title>The sequence and de novo assembly of the wild yak genome.</title>
        <authorList>
            <person name="Liu Y."/>
        </authorList>
    </citation>
    <scope>NUCLEOTIDE SEQUENCE [LARGE SCALE GENOMIC DNA]</scope>
    <source>
        <strain evidence="1">WY2019</strain>
    </source>
</reference>
<evidence type="ECO:0000313" key="1">
    <source>
        <dbReference type="EMBL" id="MXQ84181.1"/>
    </source>
</evidence>
<keyword evidence="2" id="KW-1185">Reference proteome</keyword>
<proteinExistence type="predicted"/>
<sequence>MDKTVHEVEKASLIKDTTYPNLVYSVYTQICNVQTRSNATFLNEPPPSGQRTILNPEKKSTVVTDTFVKVLIFQFGKAHQVEARGTPELDGLSSKSVHPHLSYTPWRLLRGSSKDKAKVNGVAFKRLVHGSTSDSVHFLIMLLFLTKVHVLTGEEGTAPDFHAILDTNNLVQFSSESKRLNHLPNGHHNNDGSFTLK</sequence>
<dbReference type="EMBL" id="VBQZ03000020">
    <property type="protein sequence ID" value="MXQ84181.1"/>
    <property type="molecule type" value="Genomic_DNA"/>
</dbReference>
<comment type="caution">
    <text evidence="1">The sequence shown here is derived from an EMBL/GenBank/DDBJ whole genome shotgun (WGS) entry which is preliminary data.</text>
</comment>